<protein>
    <submittedName>
        <fullName evidence="1">Uncharacterized protein</fullName>
    </submittedName>
</protein>
<keyword evidence="2" id="KW-1185">Reference proteome</keyword>
<dbReference type="Proteomes" id="UP000633814">
    <property type="component" value="Unassembled WGS sequence"/>
</dbReference>
<dbReference type="EMBL" id="JAEINI020000002">
    <property type="protein sequence ID" value="MCB5226214.1"/>
    <property type="molecule type" value="Genomic_DNA"/>
</dbReference>
<comment type="caution">
    <text evidence="1">The sequence shown here is derived from an EMBL/GenBank/DDBJ whole genome shotgun (WGS) entry which is preliminary data.</text>
</comment>
<evidence type="ECO:0000313" key="1">
    <source>
        <dbReference type="EMBL" id="MCB5226214.1"/>
    </source>
</evidence>
<name>A0ABS8C1J7_9ALTE</name>
<reference evidence="1 2" key="1">
    <citation type="submission" date="2021-10" db="EMBL/GenBank/DDBJ databases">
        <title>Alishewanella koreense sp. nov. isolated from seawater of southwestern coast in South Korea and the proposal for the reclassification of Rheinheimera perlucida and Rheinheimera tuosuensis as Arsukibacterium perlucida and Arsukibacterium tuosuensis.</title>
        <authorList>
            <person name="Kim K.H."/>
            <person name="Ruan W."/>
            <person name="Kim K.R."/>
            <person name="Baek J.H."/>
            <person name="Jeon C.O."/>
        </authorList>
    </citation>
    <scope>NUCLEOTIDE SEQUENCE [LARGE SCALE GENOMIC DNA]</scope>
    <source>
        <strain evidence="1 2">16-MA</strain>
    </source>
</reference>
<evidence type="ECO:0000313" key="2">
    <source>
        <dbReference type="Proteomes" id="UP000633814"/>
    </source>
</evidence>
<proteinExistence type="predicted"/>
<accession>A0ABS8C1J7</accession>
<organism evidence="1 2">
    <name type="scientific">Alishewanella maricola</name>
    <dbReference type="NCBI Taxonomy" id="2795740"/>
    <lineage>
        <taxon>Bacteria</taxon>
        <taxon>Pseudomonadati</taxon>
        <taxon>Pseudomonadota</taxon>
        <taxon>Gammaproteobacteria</taxon>
        <taxon>Alteromonadales</taxon>
        <taxon>Alteromonadaceae</taxon>
        <taxon>Alishewanella</taxon>
    </lineage>
</organism>
<sequence>MPTFLIKVLKGLAIHFATKYAAELLVKAAIEAMEKAAKRTSTLMDDELVAKVKADKETIINIVSGKG</sequence>
<dbReference type="RefSeq" id="WP_226750300.1">
    <property type="nucleotide sequence ID" value="NZ_JAEINI020000002.1"/>
</dbReference>
<gene>
    <name evidence="1" type="ORF">JAO78_005230</name>
</gene>